<evidence type="ECO:0000313" key="1">
    <source>
        <dbReference type="EMBL" id="KAE8976328.1"/>
    </source>
</evidence>
<accession>A0A6A3I7P2</accession>
<evidence type="ECO:0000313" key="6">
    <source>
        <dbReference type="Proteomes" id="UP000435112"/>
    </source>
</evidence>
<dbReference type="Proteomes" id="UP000434957">
    <property type="component" value="Unassembled WGS sequence"/>
</dbReference>
<evidence type="ECO:0000313" key="2">
    <source>
        <dbReference type="EMBL" id="KAE8979050.1"/>
    </source>
</evidence>
<protein>
    <recommendedName>
        <fullName evidence="7">DDE-1 domain-containing protein</fullName>
    </recommendedName>
</protein>
<evidence type="ECO:0008006" key="7">
    <source>
        <dbReference type="Google" id="ProtNLM"/>
    </source>
</evidence>
<proteinExistence type="predicted"/>
<dbReference type="Proteomes" id="UP000435112">
    <property type="component" value="Unassembled WGS sequence"/>
</dbReference>
<organism evidence="1 6">
    <name type="scientific">Phytophthora rubi</name>
    <dbReference type="NCBI Taxonomy" id="129364"/>
    <lineage>
        <taxon>Eukaryota</taxon>
        <taxon>Sar</taxon>
        <taxon>Stramenopiles</taxon>
        <taxon>Oomycota</taxon>
        <taxon>Peronosporomycetes</taxon>
        <taxon>Peronosporales</taxon>
        <taxon>Peronosporaceae</taxon>
        <taxon>Phytophthora</taxon>
    </lineage>
</organism>
<evidence type="ECO:0000313" key="5">
    <source>
        <dbReference type="Proteomes" id="UP000434957"/>
    </source>
</evidence>
<comment type="caution">
    <text evidence="1">The sequence shown here is derived from an EMBL/GenBank/DDBJ whole genome shotgun (WGS) entry which is preliminary data.</text>
</comment>
<evidence type="ECO:0000313" key="4">
    <source>
        <dbReference type="Proteomes" id="UP000429607"/>
    </source>
</evidence>
<sequence length="137" mass="14993">MDNASGHCGSEVEDTAREVGTTVRLFPANATDKVQPADRLPIQRIKEHWRRLAERRNIEEMRKGDWKTGSASSGKLANPGKKVFLNLAAECIKLINEEKGRKGVNWAKKSMIQCGLDVPSGRLTSSAGSSGPLWSCT</sequence>
<reference evidence="4 6" key="1">
    <citation type="submission" date="2018-09" db="EMBL/GenBank/DDBJ databases">
        <title>Genomic investigation of the strawberry pathogen Phytophthora fragariae indicates pathogenicity is determined by transcriptional variation in three key races.</title>
        <authorList>
            <person name="Adams T.M."/>
            <person name="Armitage A.D."/>
            <person name="Sobczyk M.K."/>
            <person name="Bates H.J."/>
            <person name="Dunwell J.M."/>
            <person name="Nellist C.F."/>
            <person name="Harrison R.J."/>
        </authorList>
    </citation>
    <scope>NUCLEOTIDE SEQUENCE [LARGE SCALE GENOMIC DNA]</scope>
    <source>
        <strain evidence="2 4">SCRP249</strain>
        <strain evidence="1 6">SCRP324</strain>
        <strain evidence="3 5">SCRP333</strain>
    </source>
</reference>
<dbReference type="AlphaFoldDB" id="A0A6A3I7P2"/>
<dbReference type="EMBL" id="QXFV01003192">
    <property type="protein sequence ID" value="KAE8979050.1"/>
    <property type="molecule type" value="Genomic_DNA"/>
</dbReference>
<dbReference type="Proteomes" id="UP000429607">
    <property type="component" value="Unassembled WGS sequence"/>
</dbReference>
<dbReference type="EMBL" id="QXFU01003325">
    <property type="protein sequence ID" value="KAE8976328.1"/>
    <property type="molecule type" value="Genomic_DNA"/>
</dbReference>
<dbReference type="EMBL" id="QXFT01003323">
    <property type="protein sequence ID" value="KAE9286968.1"/>
    <property type="molecule type" value="Genomic_DNA"/>
</dbReference>
<gene>
    <name evidence="2" type="ORF">PR001_g24668</name>
    <name evidence="1" type="ORF">PR002_g25342</name>
    <name evidence="3" type="ORF">PR003_g26171</name>
</gene>
<evidence type="ECO:0000313" key="3">
    <source>
        <dbReference type="EMBL" id="KAE9286968.1"/>
    </source>
</evidence>
<keyword evidence="5" id="KW-1185">Reference proteome</keyword>
<dbReference type="OrthoDB" id="90297at2759"/>
<name>A0A6A3I7P2_9STRA</name>